<feature type="compositionally biased region" description="Basic and acidic residues" evidence="1">
    <location>
        <begin position="71"/>
        <end position="81"/>
    </location>
</feature>
<dbReference type="PANTHER" id="PTHR28080:SF1">
    <property type="entry name" value="PEROXISOMAL BIOGENESIS FACTOR 3"/>
    <property type="match status" value="1"/>
</dbReference>
<evidence type="ECO:0000313" key="3">
    <source>
        <dbReference type="Proteomes" id="UP000054166"/>
    </source>
</evidence>
<name>A0A0C3F7P8_PILCF</name>
<feature type="compositionally biased region" description="Basic and acidic residues" evidence="1">
    <location>
        <begin position="91"/>
        <end position="103"/>
    </location>
</feature>
<reference evidence="2 3" key="1">
    <citation type="submission" date="2014-04" db="EMBL/GenBank/DDBJ databases">
        <authorList>
            <consortium name="DOE Joint Genome Institute"/>
            <person name="Kuo A."/>
            <person name="Tarkka M."/>
            <person name="Buscot F."/>
            <person name="Kohler A."/>
            <person name="Nagy L.G."/>
            <person name="Floudas D."/>
            <person name="Copeland A."/>
            <person name="Barry K.W."/>
            <person name="Cichocki N."/>
            <person name="Veneault-Fourrey C."/>
            <person name="LaButti K."/>
            <person name="Lindquist E.A."/>
            <person name="Lipzen A."/>
            <person name="Lundell T."/>
            <person name="Morin E."/>
            <person name="Murat C."/>
            <person name="Sun H."/>
            <person name="Tunlid A."/>
            <person name="Henrissat B."/>
            <person name="Grigoriev I.V."/>
            <person name="Hibbett D.S."/>
            <person name="Martin F."/>
            <person name="Nordberg H.P."/>
            <person name="Cantor M.N."/>
            <person name="Hua S.X."/>
        </authorList>
    </citation>
    <scope>NUCLEOTIDE SEQUENCE [LARGE SCALE GENOMIC DNA]</scope>
    <source>
        <strain evidence="2 3">F 1598</strain>
    </source>
</reference>
<organism evidence="2 3">
    <name type="scientific">Piloderma croceum (strain F 1598)</name>
    <dbReference type="NCBI Taxonomy" id="765440"/>
    <lineage>
        <taxon>Eukaryota</taxon>
        <taxon>Fungi</taxon>
        <taxon>Dikarya</taxon>
        <taxon>Basidiomycota</taxon>
        <taxon>Agaricomycotina</taxon>
        <taxon>Agaricomycetes</taxon>
        <taxon>Agaricomycetidae</taxon>
        <taxon>Atheliales</taxon>
        <taxon>Atheliaceae</taxon>
        <taxon>Piloderma</taxon>
    </lineage>
</organism>
<feature type="region of interest" description="Disordered" evidence="1">
    <location>
        <begin position="155"/>
        <end position="179"/>
    </location>
</feature>
<dbReference type="OrthoDB" id="45930at2759"/>
<proteinExistence type="predicted"/>
<dbReference type="GO" id="GO:0030674">
    <property type="term" value="F:protein-macromolecule adaptor activity"/>
    <property type="evidence" value="ECO:0007669"/>
    <property type="project" value="TreeGrafter"/>
</dbReference>
<dbReference type="HOGENOM" id="CLU_017002_2_0_1"/>
<dbReference type="EMBL" id="KN833003">
    <property type="protein sequence ID" value="KIM80655.1"/>
    <property type="molecule type" value="Genomic_DNA"/>
</dbReference>
<dbReference type="AlphaFoldDB" id="A0A0C3F7P8"/>
<keyword evidence="3" id="KW-1185">Reference proteome</keyword>
<evidence type="ECO:0000313" key="2">
    <source>
        <dbReference type="EMBL" id="KIM80655.1"/>
    </source>
</evidence>
<accession>A0A0C3F7P8</accession>
<evidence type="ECO:0008006" key="4">
    <source>
        <dbReference type="Google" id="ProtNLM"/>
    </source>
</evidence>
<dbReference type="InParanoid" id="A0A0C3F7P8"/>
<dbReference type="Pfam" id="PF04882">
    <property type="entry name" value="Peroxin-3"/>
    <property type="match status" value="1"/>
</dbReference>
<dbReference type="GO" id="GO:0045046">
    <property type="term" value="P:protein import into peroxisome membrane"/>
    <property type="evidence" value="ECO:0007669"/>
    <property type="project" value="TreeGrafter"/>
</dbReference>
<dbReference type="PANTHER" id="PTHR28080">
    <property type="entry name" value="PEROXISOMAL BIOGENESIS FACTOR 3"/>
    <property type="match status" value="1"/>
</dbReference>
<dbReference type="InterPro" id="IPR006966">
    <property type="entry name" value="Peroxin-3"/>
</dbReference>
<evidence type="ECO:0000256" key="1">
    <source>
        <dbReference type="SAM" id="MobiDB-lite"/>
    </source>
</evidence>
<reference evidence="3" key="2">
    <citation type="submission" date="2015-01" db="EMBL/GenBank/DDBJ databases">
        <title>Evolutionary Origins and Diversification of the Mycorrhizal Mutualists.</title>
        <authorList>
            <consortium name="DOE Joint Genome Institute"/>
            <consortium name="Mycorrhizal Genomics Consortium"/>
            <person name="Kohler A."/>
            <person name="Kuo A."/>
            <person name="Nagy L.G."/>
            <person name="Floudas D."/>
            <person name="Copeland A."/>
            <person name="Barry K.W."/>
            <person name="Cichocki N."/>
            <person name="Veneault-Fourrey C."/>
            <person name="LaButti K."/>
            <person name="Lindquist E.A."/>
            <person name="Lipzen A."/>
            <person name="Lundell T."/>
            <person name="Morin E."/>
            <person name="Murat C."/>
            <person name="Riley R."/>
            <person name="Ohm R."/>
            <person name="Sun H."/>
            <person name="Tunlid A."/>
            <person name="Henrissat B."/>
            <person name="Grigoriev I.V."/>
            <person name="Hibbett D.S."/>
            <person name="Martin F."/>
        </authorList>
    </citation>
    <scope>NUCLEOTIDE SEQUENCE [LARGE SCALE GENOMIC DNA]</scope>
    <source>
        <strain evidence="3">F 1598</strain>
    </source>
</reference>
<sequence length="488" mass="54378">MAFSLRRRFIQNQENVSFTIMALIPTLGEQILDELDVEAVIHELQTKSRSFRTPSEPPPPSESSIASSVELLREQDARSDIESVSASSISGHEDSGMSLDHGESSNSWVDQLSVQPSQPSTSRQPSVTRPETDTVDFLTGAQLSDSITTASSALSYGNGTGLSPPQRQSPESSLGSSAKSKGELWREVKMLTVTRTLTIIYSTTLLSLFTNIQLTLLARSKYVHSVLQQERDERLREQLEFSASVSSMFWGGVGNLLDLENLALDDEVEEEISEQIEIKYLTLSWWILHVGWKDIAERVRRGVEEVFEGVSLKTKLGAIELHRLISDVRRRVEYEVTFEGNERRINFLSSLLPPTTETMQHVLTQGGVSPYLAAHHDAVFTSLLDETRNLITSSDFERVLELGLDRATEVLFDGVQKNVFVDPNSPLDGSQDLVRLRLAGLLPGLARWSHLALNGLPNELVDSLTGLREVAGFSAIIFSTFEDRYREK</sequence>
<dbReference type="STRING" id="765440.A0A0C3F7P8"/>
<feature type="region of interest" description="Disordered" evidence="1">
    <location>
        <begin position="48"/>
        <end position="131"/>
    </location>
</feature>
<feature type="compositionally biased region" description="Low complexity" evidence="1">
    <location>
        <begin position="113"/>
        <end position="128"/>
    </location>
</feature>
<protein>
    <recommendedName>
        <fullName evidence="4">Peroxin-3</fullName>
    </recommendedName>
</protein>
<dbReference type="GO" id="GO:0005778">
    <property type="term" value="C:peroxisomal membrane"/>
    <property type="evidence" value="ECO:0007669"/>
    <property type="project" value="InterPro"/>
</dbReference>
<gene>
    <name evidence="2" type="ORF">PILCRDRAFT_822383</name>
</gene>
<dbReference type="Proteomes" id="UP000054166">
    <property type="component" value="Unassembled WGS sequence"/>
</dbReference>